<evidence type="ECO:0000313" key="1">
    <source>
        <dbReference type="EMBL" id="MDC7785361.1"/>
    </source>
</evidence>
<protein>
    <submittedName>
        <fullName evidence="1">DUF1289 domain-containing protein</fullName>
    </submittedName>
</protein>
<reference evidence="1" key="2">
    <citation type="submission" date="2023-02" db="EMBL/GenBank/DDBJ databases">
        <authorList>
            <person name="Rayyan A."/>
            <person name="Meyer T."/>
            <person name="Kyndt J.A."/>
        </authorList>
    </citation>
    <scope>NUCLEOTIDE SEQUENCE</scope>
    <source>
        <strain evidence="1">DSM 9987</strain>
    </source>
</reference>
<dbReference type="InterPro" id="IPR010710">
    <property type="entry name" value="DUF1289"/>
</dbReference>
<organism evidence="1 2">
    <name type="scientific">Rhodoplanes tepidamans</name>
    <name type="common">Rhodoplanes cryptolactis</name>
    <dbReference type="NCBI Taxonomy" id="200616"/>
    <lineage>
        <taxon>Bacteria</taxon>
        <taxon>Pseudomonadati</taxon>
        <taxon>Pseudomonadota</taxon>
        <taxon>Alphaproteobacteria</taxon>
        <taxon>Hyphomicrobiales</taxon>
        <taxon>Nitrobacteraceae</taxon>
        <taxon>Rhodoplanes</taxon>
    </lineage>
</organism>
<sequence length="66" mass="7177">MSIETPCIKVCSVDRATNLCVGCGRTLAEIADWSDLSPEERRRIMAELPGRLDRLPSGPPPRVAVA</sequence>
<evidence type="ECO:0000313" key="2">
    <source>
        <dbReference type="Proteomes" id="UP001165652"/>
    </source>
</evidence>
<dbReference type="PANTHER" id="PTHR35175">
    <property type="entry name" value="DUF1289 DOMAIN-CONTAINING PROTEIN"/>
    <property type="match status" value="1"/>
</dbReference>
<name>A0ABT5J7J9_RHOTP</name>
<accession>A0ABT5J7J9</accession>
<gene>
    <name evidence="1" type="ORF">PQJ73_06670</name>
</gene>
<dbReference type="PANTHER" id="PTHR35175:SF2">
    <property type="entry name" value="DUF1289 DOMAIN-CONTAINING PROTEIN"/>
    <property type="match status" value="1"/>
</dbReference>
<dbReference type="EMBL" id="JAQQLI010000007">
    <property type="protein sequence ID" value="MDC7785361.1"/>
    <property type="molecule type" value="Genomic_DNA"/>
</dbReference>
<keyword evidence="2" id="KW-1185">Reference proteome</keyword>
<dbReference type="Proteomes" id="UP001165652">
    <property type="component" value="Unassembled WGS sequence"/>
</dbReference>
<proteinExistence type="predicted"/>
<dbReference type="RefSeq" id="WP_272776207.1">
    <property type="nucleotide sequence ID" value="NZ_JAQQLI010000007.1"/>
</dbReference>
<dbReference type="Pfam" id="PF06945">
    <property type="entry name" value="DUF1289"/>
    <property type="match status" value="1"/>
</dbReference>
<comment type="caution">
    <text evidence="1">The sequence shown here is derived from an EMBL/GenBank/DDBJ whole genome shotgun (WGS) entry which is preliminary data.</text>
</comment>
<reference evidence="1" key="1">
    <citation type="journal article" date="2023" name="Microbiol Resour">
        <title>Genome Sequences of Rhodoplanes serenus and Two Thermotolerant Strains, Rhodoplanes tepidamans and 'Rhodoplanes cryptolactis,' Further Refine the Genus.</title>
        <authorList>
            <person name="Rayyan A.A."/>
            <person name="Kyndt J.A."/>
        </authorList>
    </citation>
    <scope>NUCLEOTIDE SEQUENCE</scope>
    <source>
        <strain evidence="1">DSM 9987</strain>
    </source>
</reference>